<feature type="transmembrane region" description="Helical" evidence="7">
    <location>
        <begin position="369"/>
        <end position="393"/>
    </location>
</feature>
<evidence type="ECO:0000256" key="6">
    <source>
        <dbReference type="ARBA" id="ARBA00023136"/>
    </source>
</evidence>
<dbReference type="InterPro" id="IPR050367">
    <property type="entry name" value="APC_superfamily"/>
</dbReference>
<dbReference type="InterPro" id="IPR002293">
    <property type="entry name" value="AA/rel_permease1"/>
</dbReference>
<feature type="transmembrane region" description="Helical" evidence="7">
    <location>
        <begin position="242"/>
        <end position="266"/>
    </location>
</feature>
<dbReference type="KEGG" id="cpor:BED41_13895"/>
<keyword evidence="9" id="KW-1185">Reference proteome</keyword>
<name>A0A1B2I803_9BACT</name>
<reference evidence="8" key="1">
    <citation type="submission" date="2016-08" db="EMBL/GenBank/DDBJ databases">
        <title>Complete genome of Cloacibacillus porcorum.</title>
        <authorList>
            <person name="Looft T."/>
            <person name="Bayles D.O."/>
            <person name="Alt D.P."/>
        </authorList>
    </citation>
    <scope>NUCLEOTIDE SEQUENCE [LARGE SCALE GENOMIC DNA]</scope>
    <source>
        <strain evidence="8">CL-84</strain>
    </source>
</reference>
<dbReference type="GO" id="GO:0005886">
    <property type="term" value="C:plasma membrane"/>
    <property type="evidence" value="ECO:0007669"/>
    <property type="project" value="UniProtKB-SubCell"/>
</dbReference>
<dbReference type="STRING" id="1197717.BED41_13895"/>
<dbReference type="GO" id="GO:0022857">
    <property type="term" value="F:transmembrane transporter activity"/>
    <property type="evidence" value="ECO:0007669"/>
    <property type="project" value="InterPro"/>
</dbReference>
<dbReference type="Pfam" id="PF13520">
    <property type="entry name" value="AA_permease_2"/>
    <property type="match status" value="1"/>
</dbReference>
<dbReference type="AlphaFoldDB" id="A0A1B2I803"/>
<organism evidence="8 9">
    <name type="scientific">Cloacibacillus porcorum</name>
    <dbReference type="NCBI Taxonomy" id="1197717"/>
    <lineage>
        <taxon>Bacteria</taxon>
        <taxon>Thermotogati</taxon>
        <taxon>Synergistota</taxon>
        <taxon>Synergistia</taxon>
        <taxon>Synergistales</taxon>
        <taxon>Synergistaceae</taxon>
        <taxon>Cloacibacillus</taxon>
    </lineage>
</organism>
<evidence type="ECO:0000256" key="4">
    <source>
        <dbReference type="ARBA" id="ARBA00022692"/>
    </source>
</evidence>
<feature type="transmembrane region" description="Helical" evidence="7">
    <location>
        <begin position="413"/>
        <end position="436"/>
    </location>
</feature>
<dbReference type="OrthoDB" id="84550at2"/>
<feature type="transmembrane region" description="Helical" evidence="7">
    <location>
        <begin position="47"/>
        <end position="65"/>
    </location>
</feature>
<dbReference type="InterPro" id="IPR022520">
    <property type="entry name" value="Glu/GABA_antiporter_put"/>
</dbReference>
<evidence type="ECO:0000256" key="2">
    <source>
        <dbReference type="ARBA" id="ARBA00022448"/>
    </source>
</evidence>
<evidence type="ECO:0000313" key="8">
    <source>
        <dbReference type="EMBL" id="ANZ46093.1"/>
    </source>
</evidence>
<feature type="transmembrane region" description="Helical" evidence="7">
    <location>
        <begin position="448"/>
        <end position="467"/>
    </location>
</feature>
<dbReference type="Gene3D" id="1.20.1740.10">
    <property type="entry name" value="Amino acid/polyamine transporter I"/>
    <property type="match status" value="1"/>
</dbReference>
<keyword evidence="2" id="KW-0813">Transport</keyword>
<sequence>MSTENKPSSGSKSGTIGVFTLAMMNVAAIVSLRGLPAEAEYGLSSVFYYIFAAVFFLIPVALAAAEMATAWPQKGGVFRWVGEAFGGRFGFVAIFLQWMQNTIWFPTVLTFAAVSVAYIGMDPSSDSALAANKMYTLAIVLVFYWGSTLMNFRGMSLSGAISKWGTLIGTVIPAAILIILGILYYVTGHTIYMPLHASDLIPDLGNFSNLSLAVSIFLFYAGMEVSAVHVNEVDNPEKNYPLAILISAGITVAIFVFGTLAIGFVIPQKDINLTQSLLVAYRNLFQAFGLEWLSPVVSICLALGVFAGVNTWIAGPSKGILAVGKAGYLPPILQRTNKHGVQVNILYFQSAIVTILSVIFVLLPSVQAAYQILSALTVTMYLIMYMLMFAAFIKLRIKEPNTPRPFKVPGGELGMWLVGGVGLISAFAAFLVGFIPPGQIPVGSPTEWVGLLVIGNLLAVGVPLLIYHSRKESWKTAEGSDSFEPFSWQKETYAPAETSKK</sequence>
<dbReference type="Proteomes" id="UP000093044">
    <property type="component" value="Chromosome"/>
</dbReference>
<dbReference type="PIRSF" id="PIRSF006060">
    <property type="entry name" value="AA_transporter"/>
    <property type="match status" value="1"/>
</dbReference>
<feature type="transmembrane region" description="Helical" evidence="7">
    <location>
        <begin position="345"/>
        <end position="363"/>
    </location>
</feature>
<evidence type="ECO:0000256" key="3">
    <source>
        <dbReference type="ARBA" id="ARBA00022475"/>
    </source>
</evidence>
<feature type="transmembrane region" description="Helical" evidence="7">
    <location>
        <begin position="164"/>
        <end position="187"/>
    </location>
</feature>
<dbReference type="GeneID" id="83058939"/>
<keyword evidence="6 7" id="KW-0472">Membrane</keyword>
<feature type="transmembrane region" description="Helical" evidence="7">
    <location>
        <begin position="103"/>
        <end position="121"/>
    </location>
</feature>
<keyword evidence="3" id="KW-1003">Cell membrane</keyword>
<evidence type="ECO:0000313" key="9">
    <source>
        <dbReference type="Proteomes" id="UP000093044"/>
    </source>
</evidence>
<feature type="transmembrane region" description="Helical" evidence="7">
    <location>
        <begin position="77"/>
        <end position="96"/>
    </location>
</feature>
<gene>
    <name evidence="8" type="ORF">BED41_13895</name>
</gene>
<evidence type="ECO:0000256" key="7">
    <source>
        <dbReference type="SAM" id="Phobius"/>
    </source>
</evidence>
<comment type="subcellular location">
    <subcellularLocation>
        <location evidence="1">Cell membrane</location>
        <topology evidence="1">Multi-pass membrane protein</topology>
    </subcellularLocation>
</comment>
<feature type="transmembrane region" description="Helical" evidence="7">
    <location>
        <begin position="133"/>
        <end position="152"/>
    </location>
</feature>
<dbReference type="RefSeq" id="WP_066747598.1">
    <property type="nucleotide sequence ID" value="NZ_CP016757.1"/>
</dbReference>
<dbReference type="NCBIfam" id="TIGR03813">
    <property type="entry name" value="put_Glu_GABA_T"/>
    <property type="match status" value="1"/>
</dbReference>
<proteinExistence type="predicted"/>
<evidence type="ECO:0000256" key="1">
    <source>
        <dbReference type="ARBA" id="ARBA00004651"/>
    </source>
</evidence>
<protein>
    <submittedName>
        <fullName evidence="8">Amino acid transporter</fullName>
    </submittedName>
</protein>
<accession>A0A1B2I803</accession>
<feature type="transmembrane region" description="Helical" evidence="7">
    <location>
        <begin position="292"/>
        <end position="313"/>
    </location>
</feature>
<dbReference type="PANTHER" id="PTHR42770">
    <property type="entry name" value="AMINO ACID TRANSPORTER-RELATED"/>
    <property type="match status" value="1"/>
</dbReference>
<keyword evidence="4 7" id="KW-0812">Transmembrane</keyword>
<feature type="transmembrane region" description="Helical" evidence="7">
    <location>
        <begin position="207"/>
        <end position="230"/>
    </location>
</feature>
<dbReference type="PANTHER" id="PTHR42770:SF15">
    <property type="entry name" value="GLUTAMATE_GAMMA-AMINOBUTYRATE ANTIPORTER-RELATED"/>
    <property type="match status" value="1"/>
</dbReference>
<feature type="transmembrane region" description="Helical" evidence="7">
    <location>
        <begin position="16"/>
        <end position="35"/>
    </location>
</feature>
<dbReference type="EMBL" id="CP016757">
    <property type="protein sequence ID" value="ANZ46093.1"/>
    <property type="molecule type" value="Genomic_DNA"/>
</dbReference>
<keyword evidence="5 7" id="KW-1133">Transmembrane helix</keyword>
<evidence type="ECO:0000256" key="5">
    <source>
        <dbReference type="ARBA" id="ARBA00022989"/>
    </source>
</evidence>